<protein>
    <recommendedName>
        <fullName evidence="3">Nucleotide-binding protein A2024_07400</fullName>
    </recommendedName>
</protein>
<proteinExistence type="inferred from homology"/>
<dbReference type="Proteomes" id="UP000177230">
    <property type="component" value="Unassembled WGS sequence"/>
</dbReference>
<evidence type="ECO:0000256" key="2">
    <source>
        <dbReference type="ARBA" id="ARBA00093450"/>
    </source>
</evidence>
<accession>A0A1F5RJ08</accession>
<dbReference type="GO" id="GO:0000166">
    <property type="term" value="F:nucleotide binding"/>
    <property type="evidence" value="ECO:0007669"/>
    <property type="project" value="UniProtKB-UniRule"/>
</dbReference>
<dbReference type="HAMAP" id="MF_00632">
    <property type="entry name" value="UPF0234"/>
    <property type="match status" value="1"/>
</dbReference>
<gene>
    <name evidence="4" type="ORF">A2024_07400</name>
</gene>
<dbReference type="EMBL" id="MFFM01000007">
    <property type="protein sequence ID" value="OGF14163.1"/>
    <property type="molecule type" value="Genomic_DNA"/>
</dbReference>
<dbReference type="SUPFAM" id="SSF89963">
    <property type="entry name" value="YajQ-like"/>
    <property type="match status" value="2"/>
</dbReference>
<comment type="caution">
    <text evidence="4">The sequence shown here is derived from an EMBL/GenBank/DDBJ whole genome shotgun (WGS) entry which is preliminary data.</text>
</comment>
<dbReference type="AlphaFoldDB" id="A0A1F5RJ08"/>
<dbReference type="InterPro" id="IPR036183">
    <property type="entry name" value="YajQ-like_sf"/>
</dbReference>
<reference evidence="4 5" key="1">
    <citation type="journal article" date="2016" name="Nat. Commun.">
        <title>Thousands of microbial genomes shed light on interconnected biogeochemical processes in an aquifer system.</title>
        <authorList>
            <person name="Anantharaman K."/>
            <person name="Brown C.T."/>
            <person name="Hug L.A."/>
            <person name="Sharon I."/>
            <person name="Castelle C.J."/>
            <person name="Probst A.J."/>
            <person name="Thomas B.C."/>
            <person name="Singh A."/>
            <person name="Wilkins M.J."/>
            <person name="Karaoz U."/>
            <person name="Brodie E.L."/>
            <person name="Williams K.H."/>
            <person name="Hubbard S.S."/>
            <person name="Banfield J.F."/>
        </authorList>
    </citation>
    <scope>NUCLEOTIDE SEQUENCE [LARGE SCALE GENOMIC DNA]</scope>
</reference>
<dbReference type="InterPro" id="IPR035570">
    <property type="entry name" value="UPF0234_N"/>
</dbReference>
<dbReference type="PANTHER" id="PTHR30476">
    <property type="entry name" value="UPF0234 PROTEIN YAJQ"/>
    <property type="match status" value="1"/>
</dbReference>
<evidence type="ECO:0000256" key="1">
    <source>
        <dbReference type="ARBA" id="ARBA00022741"/>
    </source>
</evidence>
<dbReference type="GO" id="GO:0005829">
    <property type="term" value="C:cytosol"/>
    <property type="evidence" value="ECO:0007669"/>
    <property type="project" value="TreeGrafter"/>
</dbReference>
<evidence type="ECO:0000256" key="3">
    <source>
        <dbReference type="HAMAP-Rule" id="MF_00632"/>
    </source>
</evidence>
<comment type="function">
    <text evidence="3">Nucleotide-binding protein.</text>
</comment>
<comment type="similarity">
    <text evidence="2 3">Belongs to the YajQ family.</text>
</comment>
<evidence type="ECO:0000313" key="4">
    <source>
        <dbReference type="EMBL" id="OGF14163.1"/>
    </source>
</evidence>
<dbReference type="PANTHER" id="PTHR30476:SF0">
    <property type="entry name" value="UPF0234 PROTEIN YAJQ"/>
    <property type="match status" value="1"/>
</dbReference>
<dbReference type="CDD" id="cd11740">
    <property type="entry name" value="YajQ_like"/>
    <property type="match status" value="1"/>
</dbReference>
<evidence type="ECO:0000313" key="5">
    <source>
        <dbReference type="Proteomes" id="UP000177230"/>
    </source>
</evidence>
<keyword evidence="1 3" id="KW-0547">Nucleotide-binding</keyword>
<sequence>MSQSSFDIVSKIDAQEMKNAVVMAQKEMIGRFDFKGANCQIDLGPEKITLLASDEFKRKSMLDILYGKMVKRGLSVKCLELGPVDTAAKGMIRQELNLVQGIPMDKAKEMVKRIKASSIKVQAQIQDQQVRVSGKDKDDLQKVIALFREDDLGLALQYTNYRTT</sequence>
<dbReference type="InterPro" id="IPR007551">
    <property type="entry name" value="YajQ/Smlt4090-like"/>
</dbReference>
<dbReference type="NCBIfam" id="NF003819">
    <property type="entry name" value="PRK05412.1"/>
    <property type="match status" value="1"/>
</dbReference>
<name>A0A1F5RJ08_9BACT</name>
<dbReference type="Gene3D" id="3.30.70.860">
    <property type="match status" value="1"/>
</dbReference>
<dbReference type="Gene3D" id="3.30.70.990">
    <property type="entry name" value="YajQ-like, domain 2"/>
    <property type="match status" value="1"/>
</dbReference>
<dbReference type="InterPro" id="IPR035571">
    <property type="entry name" value="UPF0234-like_C"/>
</dbReference>
<dbReference type="Pfam" id="PF04461">
    <property type="entry name" value="YajQ"/>
    <property type="match status" value="1"/>
</dbReference>
<organism evidence="4 5">
    <name type="scientific">Candidatus Edwardsbacteria bacterium GWF2_54_11</name>
    <dbReference type="NCBI Taxonomy" id="1817851"/>
    <lineage>
        <taxon>Bacteria</taxon>
        <taxon>Candidatus Edwardsiibacteriota</taxon>
    </lineage>
</organism>